<dbReference type="GO" id="GO:0003677">
    <property type="term" value="F:DNA binding"/>
    <property type="evidence" value="ECO:0007669"/>
    <property type="project" value="UniProtKB-KW"/>
</dbReference>
<organism evidence="5 6">
    <name type="scientific">Ulvibacter antarcticus</name>
    <dbReference type="NCBI Taxonomy" id="442714"/>
    <lineage>
        <taxon>Bacteria</taxon>
        <taxon>Pseudomonadati</taxon>
        <taxon>Bacteroidota</taxon>
        <taxon>Flavobacteriia</taxon>
        <taxon>Flavobacteriales</taxon>
        <taxon>Flavobacteriaceae</taxon>
        <taxon>Ulvibacter</taxon>
    </lineage>
</organism>
<dbReference type="Pfam" id="PF13601">
    <property type="entry name" value="HTH_34"/>
    <property type="match status" value="1"/>
</dbReference>
<protein>
    <submittedName>
        <fullName evidence="5">Winged helix DNA-binding protein</fullName>
    </submittedName>
</protein>
<name>A0A3L9YGR5_9FLAO</name>
<comment type="caution">
    <text evidence="5">The sequence shown here is derived from an EMBL/GenBank/DDBJ whole genome shotgun (WGS) entry which is preliminary data.</text>
</comment>
<dbReference type="AlphaFoldDB" id="A0A3L9YGR5"/>
<dbReference type="InterPro" id="IPR036390">
    <property type="entry name" value="WH_DNA-bd_sf"/>
</dbReference>
<evidence type="ECO:0000313" key="5">
    <source>
        <dbReference type="EMBL" id="RMA58747.1"/>
    </source>
</evidence>
<gene>
    <name evidence="5" type="ORF">BXY75_2124</name>
</gene>
<dbReference type="EMBL" id="REFC01000013">
    <property type="protein sequence ID" value="RMA58747.1"/>
    <property type="molecule type" value="Genomic_DNA"/>
</dbReference>
<dbReference type="SUPFAM" id="SSF46785">
    <property type="entry name" value="Winged helix' DNA-binding domain"/>
    <property type="match status" value="1"/>
</dbReference>
<evidence type="ECO:0000259" key="4">
    <source>
        <dbReference type="Pfam" id="PF13601"/>
    </source>
</evidence>
<dbReference type="RefSeq" id="WP_121907691.1">
    <property type="nucleotide sequence ID" value="NZ_REFC01000013.1"/>
</dbReference>
<accession>A0A3L9YGR5</accession>
<dbReference type="InterPro" id="IPR027395">
    <property type="entry name" value="WH_DNA-bd_dom"/>
</dbReference>
<dbReference type="InterPro" id="IPR036388">
    <property type="entry name" value="WH-like_DNA-bd_sf"/>
</dbReference>
<reference evidence="5 6" key="1">
    <citation type="submission" date="2018-10" db="EMBL/GenBank/DDBJ databases">
        <title>Genomic Encyclopedia of Archaeal and Bacterial Type Strains, Phase II (KMG-II): from individual species to whole genera.</title>
        <authorList>
            <person name="Goeker M."/>
        </authorList>
    </citation>
    <scope>NUCLEOTIDE SEQUENCE [LARGE SCALE GENOMIC DNA]</scope>
    <source>
        <strain evidence="5 6">DSM 23424</strain>
    </source>
</reference>
<keyword evidence="2 5" id="KW-0238">DNA-binding</keyword>
<evidence type="ECO:0000256" key="2">
    <source>
        <dbReference type="ARBA" id="ARBA00023125"/>
    </source>
</evidence>
<dbReference type="Gene3D" id="1.10.10.10">
    <property type="entry name" value="Winged helix-like DNA-binding domain superfamily/Winged helix DNA-binding domain"/>
    <property type="match status" value="1"/>
</dbReference>
<keyword evidence="1" id="KW-0805">Transcription regulation</keyword>
<dbReference type="OrthoDB" id="1807857at2"/>
<evidence type="ECO:0000256" key="1">
    <source>
        <dbReference type="ARBA" id="ARBA00023015"/>
    </source>
</evidence>
<feature type="domain" description="Winged helix DNA-binding" evidence="4">
    <location>
        <begin position="30"/>
        <end position="82"/>
    </location>
</feature>
<evidence type="ECO:0000256" key="3">
    <source>
        <dbReference type="ARBA" id="ARBA00023163"/>
    </source>
</evidence>
<keyword evidence="3" id="KW-0804">Transcription</keyword>
<proteinExistence type="predicted"/>
<dbReference type="Proteomes" id="UP000271339">
    <property type="component" value="Unassembled WGS sequence"/>
</dbReference>
<dbReference type="PANTHER" id="PTHR38465:SF1">
    <property type="entry name" value="HTH-TYPE TRANSCRIPTIONAL REGULATOR MJ1563-RELATED"/>
    <property type="match status" value="1"/>
</dbReference>
<evidence type="ECO:0000313" key="6">
    <source>
        <dbReference type="Proteomes" id="UP000271339"/>
    </source>
</evidence>
<dbReference type="InterPro" id="IPR052362">
    <property type="entry name" value="HTH-GbsR_regulator"/>
</dbReference>
<keyword evidence="6" id="KW-1185">Reference proteome</keyword>
<sequence length="161" mass="18925">MSQRKEQAQLIEEIGLGIEERLRLSPLASRIYALLILSSYDGLTFEEIKEEIQATKSSTSVNINVLIQLNYISYYTKPGDRKRYFRLAKYSSLIALEADHQAIDNEMAIIERINTFNKKYHPEKFTNEQTLGHIFQDYLVEKQELVDRVIKKMRSFRESEK</sequence>
<dbReference type="PANTHER" id="PTHR38465">
    <property type="entry name" value="HTH-TYPE TRANSCRIPTIONAL REGULATOR MJ1563-RELATED"/>
    <property type="match status" value="1"/>
</dbReference>